<proteinExistence type="predicted"/>
<dbReference type="GeneID" id="113728801"/>
<organism evidence="2 3">
    <name type="scientific">Coffea arabica</name>
    <name type="common">Arabian coffee</name>
    <dbReference type="NCBI Taxonomy" id="13443"/>
    <lineage>
        <taxon>Eukaryota</taxon>
        <taxon>Viridiplantae</taxon>
        <taxon>Streptophyta</taxon>
        <taxon>Embryophyta</taxon>
        <taxon>Tracheophyta</taxon>
        <taxon>Spermatophyta</taxon>
        <taxon>Magnoliopsida</taxon>
        <taxon>eudicotyledons</taxon>
        <taxon>Gunneridae</taxon>
        <taxon>Pentapetalae</taxon>
        <taxon>asterids</taxon>
        <taxon>lamiids</taxon>
        <taxon>Gentianales</taxon>
        <taxon>Rubiaceae</taxon>
        <taxon>Ixoroideae</taxon>
        <taxon>Gardenieae complex</taxon>
        <taxon>Bertiereae - Coffeeae clade</taxon>
        <taxon>Coffeeae</taxon>
        <taxon>Coffea</taxon>
    </lineage>
</organism>
<dbReference type="Pfam" id="PF02458">
    <property type="entry name" value="Transferase"/>
    <property type="match status" value="1"/>
</dbReference>
<dbReference type="InterPro" id="IPR051283">
    <property type="entry name" value="Sec_Metabolite_Acyltrans"/>
</dbReference>
<dbReference type="AlphaFoldDB" id="A0A6P6W1Y3"/>
<name>A0A6P6W1Y3_COFAR</name>
<keyword evidence="1" id="KW-0808">Transferase</keyword>
<evidence type="ECO:0000313" key="2">
    <source>
        <dbReference type="Proteomes" id="UP001652660"/>
    </source>
</evidence>
<dbReference type="Gene3D" id="3.30.559.10">
    <property type="entry name" value="Chloramphenicol acetyltransferase-like domain"/>
    <property type="match status" value="2"/>
</dbReference>
<dbReference type="PANTHER" id="PTHR31896:SF12">
    <property type="entry name" value="HXXXD-TYPE ACYL-TRANSFERASE FAMILY PROTEIN"/>
    <property type="match status" value="1"/>
</dbReference>
<accession>A0A6P6W1Y3</accession>
<dbReference type="Proteomes" id="UP001652660">
    <property type="component" value="Chromosome 2e"/>
</dbReference>
<evidence type="ECO:0000256" key="1">
    <source>
        <dbReference type="ARBA" id="ARBA00022679"/>
    </source>
</evidence>
<keyword evidence="2" id="KW-1185">Reference proteome</keyword>
<sequence length="460" mass="51583">MESPTVQYVSQCFIKPKYTPEESKQPLYLSLWDVMLVIAHYMQRGFVFAKPPGFDTDGENQLQELVQKLKESLSLTLVHFYPLAGRLVTQKKAENPSELAIYIDCNKSPGARFILASLDLTMDDILSTTYVPRILRSLFDHERSINYDGHTESLLTIQVTELIDGIFIGCSMNHMVGDGISLWHFLTSWSEIFKAEEKTSVISRPPAHDRLFPRGRHNPFLRLPLIYDHDDQVIINRDEADILPADMIREKIFHFSSETVRKLKAKVNAERNATEISSLQAVSAHLWRCITRARNFPSDRKTSFVMVANARSKSVPPVPEDYFGNYLRAAIATAGCGELLEHGLGWAAWLLHQEVINQTGYGISHEQMESWLQSAILSGSDAPDPSRLLLAGSPRFNVYGIDFGLGIPVAVRTGSADKFDGKMVVSPGVEGGGSMDFEICLLPHIMTSLESDKEFMETVS</sequence>
<evidence type="ECO:0000313" key="3">
    <source>
        <dbReference type="RefSeq" id="XP_027108965.2"/>
    </source>
</evidence>
<protein>
    <submittedName>
        <fullName evidence="3">Uncharacterized acetyltransferase At3g50280-like</fullName>
    </submittedName>
</protein>
<dbReference type="InterPro" id="IPR023213">
    <property type="entry name" value="CAT-like_dom_sf"/>
</dbReference>
<gene>
    <name evidence="3" type="primary">LOC113728801</name>
</gene>
<reference evidence="2" key="1">
    <citation type="journal article" date="2025" name="Foods">
        <title>Unveiling the Microbial Signatures of Arabica Coffee Cherries: Insights into Ripeness Specific Diversity, Functional Traits, and Implications for Quality and Safety.</title>
        <authorList>
            <consortium name="RefSeq"/>
            <person name="Tenea G.N."/>
            <person name="Cifuentes V."/>
            <person name="Reyes P."/>
            <person name="Cevallos-Vallejos M."/>
        </authorList>
    </citation>
    <scope>NUCLEOTIDE SEQUENCE [LARGE SCALE GENOMIC DNA]</scope>
</reference>
<dbReference type="GO" id="GO:0016740">
    <property type="term" value="F:transferase activity"/>
    <property type="evidence" value="ECO:0007669"/>
    <property type="project" value="UniProtKB-KW"/>
</dbReference>
<dbReference type="PANTHER" id="PTHR31896">
    <property type="entry name" value="FAMILY REGULATORY PROTEIN, PUTATIVE (AFU_ORTHOLOGUE AFUA_3G14730)-RELATED"/>
    <property type="match status" value="1"/>
</dbReference>
<dbReference type="OrthoDB" id="1862401at2759"/>
<dbReference type="RefSeq" id="XP_027108965.2">
    <property type="nucleotide sequence ID" value="XM_027253164.2"/>
</dbReference>
<reference evidence="3" key="2">
    <citation type="submission" date="2025-08" db="UniProtKB">
        <authorList>
            <consortium name="RefSeq"/>
        </authorList>
    </citation>
    <scope>IDENTIFICATION</scope>
    <source>
        <tissue evidence="3">Leaves</tissue>
    </source>
</reference>